<dbReference type="EMBL" id="CAJNBJ010000008">
    <property type="protein sequence ID" value="CAE6743601.1"/>
    <property type="molecule type" value="Genomic_DNA"/>
</dbReference>
<dbReference type="Proteomes" id="UP000675880">
    <property type="component" value="Unassembled WGS sequence"/>
</dbReference>
<accession>A0ABM8RBB1</accession>
<protein>
    <recommendedName>
        <fullName evidence="4">Rhamnogalacturonan lyase domain-containing protein</fullName>
    </recommendedName>
</protein>
<keyword evidence="3" id="KW-1185">Reference proteome</keyword>
<reference evidence="2 3" key="1">
    <citation type="submission" date="2021-02" db="EMBL/GenBank/DDBJ databases">
        <authorList>
            <person name="Han P."/>
        </authorList>
    </citation>
    <scope>NUCLEOTIDE SEQUENCE [LARGE SCALE GENOMIC DNA]</scope>
    <source>
        <strain evidence="2">Candidatus Nitrospira sp. ZN2</strain>
    </source>
</reference>
<gene>
    <name evidence="2" type="ORF">NSPZN2_160031</name>
</gene>
<name>A0ABM8RBB1_9BACT</name>
<feature type="signal peptide" evidence="1">
    <location>
        <begin position="1"/>
        <end position="26"/>
    </location>
</feature>
<organism evidence="2 3">
    <name type="scientific">Nitrospira defluvii</name>
    <dbReference type="NCBI Taxonomy" id="330214"/>
    <lineage>
        <taxon>Bacteria</taxon>
        <taxon>Pseudomonadati</taxon>
        <taxon>Nitrospirota</taxon>
        <taxon>Nitrospiria</taxon>
        <taxon>Nitrospirales</taxon>
        <taxon>Nitrospiraceae</taxon>
        <taxon>Nitrospira</taxon>
    </lineage>
</organism>
<proteinExistence type="predicted"/>
<sequence length="265" mass="28562">MKKGAMKVVFGVAAAAFLAAPLTSFAGGTIAGKVTYPGKAEQKEFSFSKFPNPKFCPKNPNKSLMDGDKRFLKTIEVAKDGGLKGAVVAVVDIEDQAFQDGFKGTDVVAEFCEFLPFSGVVVNNKPFRAENKDADPDDPKSTAGVLHNPHSFTVKGSTSATGFNIGLAKKGDKLEKPVTFRGGAEKAGFYRLQCDQHEFMQSFFLPVWNPYHAVVKDDGSFEIPGVPAGKHKVVVWHPFVGKGKLNEFEIEVAEGGTANLKAEIK</sequence>
<evidence type="ECO:0000313" key="2">
    <source>
        <dbReference type="EMBL" id="CAE6743601.1"/>
    </source>
</evidence>
<dbReference type="RefSeq" id="WP_213042100.1">
    <property type="nucleotide sequence ID" value="NZ_CAJNBJ010000008.1"/>
</dbReference>
<evidence type="ECO:0008006" key="4">
    <source>
        <dbReference type="Google" id="ProtNLM"/>
    </source>
</evidence>
<evidence type="ECO:0000313" key="3">
    <source>
        <dbReference type="Proteomes" id="UP000675880"/>
    </source>
</evidence>
<evidence type="ECO:0000256" key="1">
    <source>
        <dbReference type="SAM" id="SignalP"/>
    </source>
</evidence>
<comment type="caution">
    <text evidence="2">The sequence shown here is derived from an EMBL/GenBank/DDBJ whole genome shotgun (WGS) entry which is preliminary data.</text>
</comment>
<keyword evidence="1" id="KW-0732">Signal</keyword>
<feature type="chain" id="PRO_5045864947" description="Rhamnogalacturonan lyase domain-containing protein" evidence="1">
    <location>
        <begin position="27"/>
        <end position="265"/>
    </location>
</feature>